<gene>
    <name evidence="1" type="ORF">KG103_01875</name>
</gene>
<organism evidence="1 2">
    <name type="scientific">Cellulomonas wangleii</name>
    <dbReference type="NCBI Taxonomy" id="2816956"/>
    <lineage>
        <taxon>Bacteria</taxon>
        <taxon>Bacillati</taxon>
        <taxon>Actinomycetota</taxon>
        <taxon>Actinomycetes</taxon>
        <taxon>Micrococcales</taxon>
        <taxon>Cellulomonadaceae</taxon>
        <taxon>Cellulomonas</taxon>
    </lineage>
</organism>
<sequence>MRTAPSSALEDPALRVPDVPDGTAGVAWLRAHVARFSEGPSHTRRRELVAAVLADLTRRVVPGGDPTECLLLALGLPAAHGPDVALVAGAYQPHVPQSPEADAAADRLVAALGPRDELTAARVGVLVQAHAATRALVDRLRTGDPRPPVPSTRRIDPDGEVVEVDLVDAPFGRGPHACPARTLALRLATAVPT</sequence>
<name>A0ABX8D6G5_9CELL</name>
<evidence type="ECO:0000313" key="2">
    <source>
        <dbReference type="Proteomes" id="UP000677804"/>
    </source>
</evidence>
<dbReference type="EMBL" id="CP074405">
    <property type="protein sequence ID" value="QVI62716.1"/>
    <property type="molecule type" value="Genomic_DNA"/>
</dbReference>
<protein>
    <recommendedName>
        <fullName evidence="3">Cytochrome P450</fullName>
    </recommendedName>
</protein>
<dbReference type="RefSeq" id="WP_207341822.1">
    <property type="nucleotide sequence ID" value="NZ_CP074405.1"/>
</dbReference>
<evidence type="ECO:0000313" key="1">
    <source>
        <dbReference type="EMBL" id="QVI62716.1"/>
    </source>
</evidence>
<proteinExistence type="predicted"/>
<dbReference type="PROSITE" id="PS00086">
    <property type="entry name" value="CYTOCHROME_P450"/>
    <property type="match status" value="1"/>
</dbReference>
<keyword evidence="2" id="KW-1185">Reference proteome</keyword>
<accession>A0ABX8D6G5</accession>
<evidence type="ECO:0008006" key="3">
    <source>
        <dbReference type="Google" id="ProtNLM"/>
    </source>
</evidence>
<dbReference type="Proteomes" id="UP000677804">
    <property type="component" value="Chromosome"/>
</dbReference>
<dbReference type="InterPro" id="IPR017972">
    <property type="entry name" value="Cyt_P450_CS"/>
</dbReference>
<reference evidence="1 2" key="1">
    <citation type="submission" date="2021-05" db="EMBL/GenBank/DDBJ databases">
        <title>Novel species in genus Cellulomonas.</title>
        <authorList>
            <person name="Zhang G."/>
        </authorList>
    </citation>
    <scope>NUCLEOTIDE SEQUENCE [LARGE SCALE GENOMIC DNA]</scope>
    <source>
        <strain evidence="2">zg-ZUI222</strain>
    </source>
</reference>